<feature type="region of interest" description="Disordered" evidence="1">
    <location>
        <begin position="367"/>
        <end position="396"/>
    </location>
</feature>
<evidence type="ECO:0000259" key="2">
    <source>
        <dbReference type="Pfam" id="PF15072"/>
    </source>
</evidence>
<dbReference type="Pfam" id="PF15072">
    <property type="entry name" value="HROB"/>
    <property type="match status" value="1"/>
</dbReference>
<feature type="compositionally biased region" description="Polar residues" evidence="1">
    <location>
        <begin position="384"/>
        <end position="396"/>
    </location>
</feature>
<name>A0A6A1VHF5_9ROSI</name>
<feature type="compositionally biased region" description="Basic and acidic residues" evidence="1">
    <location>
        <begin position="367"/>
        <end position="383"/>
    </location>
</feature>
<feature type="region of interest" description="Disordered" evidence="1">
    <location>
        <begin position="310"/>
        <end position="335"/>
    </location>
</feature>
<dbReference type="PANTHER" id="PTHR14523:SF1">
    <property type="entry name" value="HOMOLOGOUS RECOMBINATION OB-FOLD PROTEIN"/>
    <property type="match status" value="1"/>
</dbReference>
<proteinExistence type="predicted"/>
<evidence type="ECO:0000313" key="4">
    <source>
        <dbReference type="Proteomes" id="UP000516437"/>
    </source>
</evidence>
<gene>
    <name evidence="3" type="ORF">CJ030_MR5G025057</name>
</gene>
<organism evidence="3 4">
    <name type="scientific">Morella rubra</name>
    <name type="common">Chinese bayberry</name>
    <dbReference type="NCBI Taxonomy" id="262757"/>
    <lineage>
        <taxon>Eukaryota</taxon>
        <taxon>Viridiplantae</taxon>
        <taxon>Streptophyta</taxon>
        <taxon>Embryophyta</taxon>
        <taxon>Tracheophyta</taxon>
        <taxon>Spermatophyta</taxon>
        <taxon>Magnoliopsida</taxon>
        <taxon>eudicotyledons</taxon>
        <taxon>Gunneridae</taxon>
        <taxon>Pentapetalae</taxon>
        <taxon>rosids</taxon>
        <taxon>fabids</taxon>
        <taxon>Fagales</taxon>
        <taxon>Myricaceae</taxon>
        <taxon>Morella</taxon>
    </lineage>
</organism>
<protein>
    <recommendedName>
        <fullName evidence="2">Homologous recombination OB-fold protein OB-fold domain-containing protein</fullName>
    </recommendedName>
</protein>
<comment type="caution">
    <text evidence="3">The sequence shown here is derived from an EMBL/GenBank/DDBJ whole genome shotgun (WGS) entry which is preliminary data.</text>
</comment>
<dbReference type="InterPro" id="IPR028045">
    <property type="entry name" value="HROB"/>
</dbReference>
<dbReference type="GO" id="GO:0000725">
    <property type="term" value="P:recombinational repair"/>
    <property type="evidence" value="ECO:0007669"/>
    <property type="project" value="InterPro"/>
</dbReference>
<dbReference type="AlphaFoldDB" id="A0A6A1VHF5"/>
<feature type="compositionally biased region" description="Polar residues" evidence="1">
    <location>
        <begin position="40"/>
        <end position="51"/>
    </location>
</feature>
<accession>A0A6A1VHF5</accession>
<dbReference type="EMBL" id="RXIC02000023">
    <property type="protein sequence ID" value="KAB1212289.1"/>
    <property type="molecule type" value="Genomic_DNA"/>
</dbReference>
<reference evidence="3 4" key="1">
    <citation type="journal article" date="2019" name="Plant Biotechnol. J.">
        <title>The red bayberry genome and genetic basis of sex determination.</title>
        <authorList>
            <person name="Jia H.M."/>
            <person name="Jia H.J."/>
            <person name="Cai Q.L."/>
            <person name="Wang Y."/>
            <person name="Zhao H.B."/>
            <person name="Yang W.F."/>
            <person name="Wang G.Y."/>
            <person name="Li Y.H."/>
            <person name="Zhan D.L."/>
            <person name="Shen Y.T."/>
            <person name="Niu Q.F."/>
            <person name="Chang L."/>
            <person name="Qiu J."/>
            <person name="Zhao L."/>
            <person name="Xie H.B."/>
            <person name="Fu W.Y."/>
            <person name="Jin J."/>
            <person name="Li X.W."/>
            <person name="Jiao Y."/>
            <person name="Zhou C.C."/>
            <person name="Tu T."/>
            <person name="Chai C.Y."/>
            <person name="Gao J.L."/>
            <person name="Fan L.J."/>
            <person name="van de Weg E."/>
            <person name="Wang J.Y."/>
            <person name="Gao Z.S."/>
        </authorList>
    </citation>
    <scope>NUCLEOTIDE SEQUENCE [LARGE SCALE GENOMIC DNA]</scope>
    <source>
        <tissue evidence="3">Leaves</tissue>
    </source>
</reference>
<sequence length="443" mass="49281">MEHEQQPWEALDIDDSDLSSLLRPCSNLLLHHQTPLPRYPNSTFTSSQQPVLQRCSRPPLSQTLTSQSQLSKSPSPRLIPGPAGAVQSAMRRRNQHKQTSLDQEEEPIPTQEYIRRVVENGNHDDDEDFASNPWLCGLDFLSREGECFTEEIGTPLNSIKNGIDTERLAQVVAIIKSCTPNGLGDVMVTLKDPTGTMYASIHRKVFTEAEFGKSISVGAVLVLRKVAVFSPSRSAHYLNITLSNVVKVISKDSGPPVKQKWPATSTRCTAPALETSEKSWMLQRTSHPSQQRTEGIMNSLRKTSKLRAGADNNRDIEKENAGPQSVFLGNGNNRDQNAFEERESLITRPILGNGITGVASRKNTIHVDQETVMHREPNPRRQTEGGNPSCNSQGISNAASLVNIPDQESNRTSGVDEKRQPVIWRTSLPEWTDEQLDMLMEFD</sequence>
<keyword evidence="4" id="KW-1185">Reference proteome</keyword>
<dbReference type="OrthoDB" id="550780at2759"/>
<evidence type="ECO:0000256" key="1">
    <source>
        <dbReference type="SAM" id="MobiDB-lite"/>
    </source>
</evidence>
<feature type="domain" description="Homologous recombination OB-fold protein OB-fold" evidence="2">
    <location>
        <begin position="167"/>
        <end position="252"/>
    </location>
</feature>
<dbReference type="PANTHER" id="PTHR14523">
    <property type="entry name" value="UNCHARACTERIZED PROTEIN C17ORF53 HOMOLOG"/>
    <property type="match status" value="1"/>
</dbReference>
<dbReference type="Proteomes" id="UP000516437">
    <property type="component" value="Chromosome 5"/>
</dbReference>
<evidence type="ECO:0000313" key="3">
    <source>
        <dbReference type="EMBL" id="KAB1212289.1"/>
    </source>
</evidence>
<dbReference type="InterPro" id="IPR058570">
    <property type="entry name" value="HROB_OB"/>
</dbReference>
<feature type="region of interest" description="Disordered" evidence="1">
    <location>
        <begin position="33"/>
        <end position="110"/>
    </location>
</feature>
<feature type="compositionally biased region" description="Low complexity" evidence="1">
    <location>
        <begin position="58"/>
        <end position="76"/>
    </location>
</feature>